<dbReference type="PANTHER" id="PTHR43311:SF2">
    <property type="entry name" value="GLUTAMATE--TRNA LIGASE, MITOCHONDRIAL-RELATED"/>
    <property type="match status" value="1"/>
</dbReference>
<dbReference type="GO" id="GO:0006424">
    <property type="term" value="P:glutamyl-tRNA aminoacylation"/>
    <property type="evidence" value="ECO:0007669"/>
    <property type="project" value="UniProtKB-UniRule"/>
</dbReference>
<evidence type="ECO:0000256" key="8">
    <source>
        <dbReference type="HAMAP-Rule" id="MF_00022"/>
    </source>
</evidence>
<dbReference type="GO" id="GO:0005829">
    <property type="term" value="C:cytosol"/>
    <property type="evidence" value="ECO:0007669"/>
    <property type="project" value="TreeGrafter"/>
</dbReference>
<keyword evidence="3 8" id="KW-0436">Ligase</keyword>
<feature type="domain" description="Aminoacyl-tRNA synthetase class I anticodon-binding" evidence="10">
    <location>
        <begin position="360"/>
        <end position="501"/>
    </location>
</feature>
<feature type="short sequence motif" description="'HIGH' region" evidence="8">
    <location>
        <begin position="11"/>
        <end position="21"/>
    </location>
</feature>
<reference evidence="11 12" key="1">
    <citation type="submission" date="2020-02" db="EMBL/GenBank/DDBJ databases">
        <title>Flavobacteriaceae Psychroflexus bacterium YR1-1, complete genome.</title>
        <authorList>
            <person name="Li Y."/>
            <person name="Wu S."/>
        </authorList>
    </citation>
    <scope>NUCLEOTIDE SEQUENCE [LARGE SCALE GENOMIC DNA]</scope>
    <source>
        <strain evidence="11 12">YR1-1</strain>
    </source>
</reference>
<keyword evidence="2 8" id="KW-0963">Cytoplasm</keyword>
<dbReference type="Pfam" id="PF19269">
    <property type="entry name" value="Anticodon_2"/>
    <property type="match status" value="1"/>
</dbReference>
<feature type="short sequence motif" description="'KMSKS' region" evidence="8">
    <location>
        <begin position="260"/>
        <end position="264"/>
    </location>
</feature>
<evidence type="ECO:0000313" key="12">
    <source>
        <dbReference type="Proteomes" id="UP000478505"/>
    </source>
</evidence>
<dbReference type="RefSeq" id="WP_164003712.1">
    <property type="nucleotide sequence ID" value="NZ_JAAIKD010000001.1"/>
</dbReference>
<keyword evidence="12" id="KW-1185">Reference proteome</keyword>
<dbReference type="InterPro" id="IPR004527">
    <property type="entry name" value="Glu-tRNA-ligase_bac/mito"/>
</dbReference>
<dbReference type="InterPro" id="IPR020061">
    <property type="entry name" value="Glu_tRNA_lig_a-bdl"/>
</dbReference>
<accession>A0A6B3QXX4</accession>
<evidence type="ECO:0000256" key="4">
    <source>
        <dbReference type="ARBA" id="ARBA00022741"/>
    </source>
</evidence>
<dbReference type="InterPro" id="IPR020751">
    <property type="entry name" value="aa-tRNA-synth_I_codon-bd_sub2"/>
</dbReference>
<name>A0A6B3QXX4_9FLAO</name>
<comment type="subunit">
    <text evidence="8">Monomer.</text>
</comment>
<evidence type="ECO:0000256" key="3">
    <source>
        <dbReference type="ARBA" id="ARBA00022598"/>
    </source>
</evidence>
<comment type="caution">
    <text evidence="11">The sequence shown here is derived from an EMBL/GenBank/DDBJ whole genome shotgun (WGS) entry which is preliminary data.</text>
</comment>
<dbReference type="EMBL" id="JAAIKD010000001">
    <property type="protein sequence ID" value="NEV92996.1"/>
    <property type="molecule type" value="Genomic_DNA"/>
</dbReference>
<dbReference type="InterPro" id="IPR020058">
    <property type="entry name" value="Glu/Gln-tRNA-synth_Ib_cat-dom"/>
</dbReference>
<dbReference type="Gene3D" id="1.10.1160.10">
    <property type="entry name" value="Glutamyl-trna Synthetase, Domain 2"/>
    <property type="match status" value="1"/>
</dbReference>
<dbReference type="EC" id="6.1.1.17" evidence="8"/>
<dbReference type="Pfam" id="PF00749">
    <property type="entry name" value="tRNA-synt_1c"/>
    <property type="match status" value="1"/>
</dbReference>
<evidence type="ECO:0000313" key="11">
    <source>
        <dbReference type="EMBL" id="NEV92996.1"/>
    </source>
</evidence>
<dbReference type="InterPro" id="IPR033910">
    <property type="entry name" value="GluRS_core"/>
</dbReference>
<dbReference type="PRINTS" id="PR00987">
    <property type="entry name" value="TRNASYNTHGLU"/>
</dbReference>
<dbReference type="InterPro" id="IPR008925">
    <property type="entry name" value="aa_tRNA-synth_I_cd-bd_sf"/>
</dbReference>
<evidence type="ECO:0000259" key="10">
    <source>
        <dbReference type="Pfam" id="PF19269"/>
    </source>
</evidence>
<evidence type="ECO:0000256" key="2">
    <source>
        <dbReference type="ARBA" id="ARBA00022490"/>
    </source>
</evidence>
<proteinExistence type="inferred from homology"/>
<comment type="function">
    <text evidence="8">Catalyzes the attachment of glutamate to tRNA(Glu) in a two-step reaction: glutamate is first activated by ATP to form Glu-AMP and then transferred to the acceptor end of tRNA(Glu).</text>
</comment>
<dbReference type="HAMAP" id="MF_00022">
    <property type="entry name" value="Glu_tRNA_synth_type1"/>
    <property type="match status" value="1"/>
</dbReference>
<dbReference type="GO" id="GO:0000049">
    <property type="term" value="F:tRNA binding"/>
    <property type="evidence" value="ECO:0007669"/>
    <property type="project" value="InterPro"/>
</dbReference>
<feature type="binding site" evidence="8">
    <location>
        <position position="263"/>
    </location>
    <ligand>
        <name>ATP</name>
        <dbReference type="ChEBI" id="CHEBI:30616"/>
    </ligand>
</feature>
<gene>
    <name evidence="8" type="primary">gltX</name>
    <name evidence="11" type="ORF">G3567_02395</name>
</gene>
<dbReference type="AlphaFoldDB" id="A0A6B3QXX4"/>
<dbReference type="Gene3D" id="3.40.50.620">
    <property type="entry name" value="HUPs"/>
    <property type="match status" value="1"/>
</dbReference>
<dbReference type="GO" id="GO:0008270">
    <property type="term" value="F:zinc ion binding"/>
    <property type="evidence" value="ECO:0007669"/>
    <property type="project" value="InterPro"/>
</dbReference>
<keyword evidence="7 8" id="KW-0030">Aminoacyl-tRNA synthetase</keyword>
<feature type="domain" description="Glutamyl/glutaminyl-tRNA synthetase class Ib catalytic" evidence="9">
    <location>
        <begin position="4"/>
        <end position="346"/>
    </location>
</feature>
<dbReference type="Gene3D" id="3.90.800.10">
    <property type="entry name" value="Glutamyl-tRNA Synthetase, Domain 3"/>
    <property type="match status" value="1"/>
</dbReference>
<dbReference type="InterPro" id="IPR049940">
    <property type="entry name" value="GluQ/Sye"/>
</dbReference>
<dbReference type="SUPFAM" id="SSF48163">
    <property type="entry name" value="An anticodon-binding domain of class I aminoacyl-tRNA synthetases"/>
    <property type="match status" value="1"/>
</dbReference>
<dbReference type="PANTHER" id="PTHR43311">
    <property type="entry name" value="GLUTAMATE--TRNA LIGASE"/>
    <property type="match status" value="1"/>
</dbReference>
<dbReference type="CDD" id="cd00808">
    <property type="entry name" value="GluRS_core"/>
    <property type="match status" value="1"/>
</dbReference>
<keyword evidence="4 8" id="KW-0547">Nucleotide-binding</keyword>
<dbReference type="Gene3D" id="1.10.10.350">
    <property type="match status" value="1"/>
</dbReference>
<dbReference type="GO" id="GO:0004818">
    <property type="term" value="F:glutamate-tRNA ligase activity"/>
    <property type="evidence" value="ECO:0007669"/>
    <property type="project" value="UniProtKB-UniRule"/>
</dbReference>
<dbReference type="FunFam" id="3.40.50.620:FF:000127">
    <property type="entry name" value="Glutamate--tRNA ligase"/>
    <property type="match status" value="1"/>
</dbReference>
<sequence>MDTKVRVRFAPSPTGPLHIGGLRTALYNYLFAKKHGGDFLLRIEDTDQNRFVEGAEDYIKESLNWCNIPYDEGPEKPGDCGPYKQSERKAIYEEYVDKLIDNGRAYYAFDTEDELDAKRKEAEQQGTKFSYGPKNRGGLNNSLNLSADALKAKLAEKQNYVIRFKTEAHKTLELHDEIRGYIEVDTEVLDDKILFKSDGMPTYHLANIVDDHLMRITHVIRGEEWLPSLPLHVSLYEAFGWDVPKFAHLPLILKPSGKGKLSKRDGDQLGFPVFPIEWKDPETGNISAGYREEGYLPETLTNMLALLGWNDGTDQEFFSLEEMAEKFELTRVHKSGAKFDPEKTDWFQHHYLQERPVEELVDQFLPVLAQKGIYPDKTYVQEVINTIRERATFVSEFWELSFFYFEAPTVFEPKSAKKAWKKDSQEWMRALIGKLEGLDDFSQSHVQSEVKDWINTQDLGFGKIMQPLRLALVGAMRGPDVFHIAASIGKEESISRLNFAIEELS</sequence>
<organism evidence="11 12">
    <name type="scientific">Psychroflexus aurantiacus</name>
    <dbReference type="NCBI Taxonomy" id="2709310"/>
    <lineage>
        <taxon>Bacteria</taxon>
        <taxon>Pseudomonadati</taxon>
        <taxon>Bacteroidota</taxon>
        <taxon>Flavobacteriia</taxon>
        <taxon>Flavobacteriales</taxon>
        <taxon>Flavobacteriaceae</taxon>
        <taxon>Psychroflexus</taxon>
    </lineage>
</organism>
<dbReference type="InterPro" id="IPR000924">
    <property type="entry name" value="Glu/Gln-tRNA-synth"/>
</dbReference>
<dbReference type="NCBIfam" id="TIGR00464">
    <property type="entry name" value="gltX_bact"/>
    <property type="match status" value="1"/>
</dbReference>
<evidence type="ECO:0000256" key="6">
    <source>
        <dbReference type="ARBA" id="ARBA00022917"/>
    </source>
</evidence>
<dbReference type="Proteomes" id="UP000478505">
    <property type="component" value="Unassembled WGS sequence"/>
</dbReference>
<evidence type="ECO:0000256" key="5">
    <source>
        <dbReference type="ARBA" id="ARBA00022840"/>
    </source>
</evidence>
<dbReference type="SUPFAM" id="SSF52374">
    <property type="entry name" value="Nucleotidylyl transferase"/>
    <property type="match status" value="1"/>
</dbReference>
<comment type="similarity">
    <text evidence="1 8">Belongs to the class-I aminoacyl-tRNA synthetase family. Glutamate--tRNA ligase type 1 subfamily.</text>
</comment>
<comment type="caution">
    <text evidence="8">Lacks conserved residue(s) required for the propagation of feature annotation.</text>
</comment>
<dbReference type="InterPro" id="IPR001412">
    <property type="entry name" value="aa-tRNA-synth_I_CS"/>
</dbReference>
<dbReference type="InterPro" id="IPR014729">
    <property type="entry name" value="Rossmann-like_a/b/a_fold"/>
</dbReference>
<comment type="subcellular location">
    <subcellularLocation>
        <location evidence="8">Cytoplasm</location>
    </subcellularLocation>
</comment>
<evidence type="ECO:0000259" key="9">
    <source>
        <dbReference type="Pfam" id="PF00749"/>
    </source>
</evidence>
<protein>
    <recommendedName>
        <fullName evidence="8">Glutamate--tRNA ligase</fullName>
        <ecNumber evidence="8">6.1.1.17</ecNumber>
    </recommendedName>
    <alternativeName>
        <fullName evidence="8">Glutamyl-tRNA synthetase</fullName>
        <shortName evidence="8">GluRS</shortName>
    </alternativeName>
</protein>
<keyword evidence="5 8" id="KW-0067">ATP-binding</keyword>
<dbReference type="PROSITE" id="PS00178">
    <property type="entry name" value="AA_TRNA_LIGASE_I"/>
    <property type="match status" value="1"/>
</dbReference>
<dbReference type="InterPro" id="IPR045462">
    <property type="entry name" value="aa-tRNA-synth_I_cd-bd"/>
</dbReference>
<dbReference type="GO" id="GO:0005524">
    <property type="term" value="F:ATP binding"/>
    <property type="evidence" value="ECO:0007669"/>
    <property type="project" value="UniProtKB-UniRule"/>
</dbReference>
<comment type="catalytic activity">
    <reaction evidence="8">
        <text>tRNA(Glu) + L-glutamate + ATP = L-glutamyl-tRNA(Glu) + AMP + diphosphate</text>
        <dbReference type="Rhea" id="RHEA:23540"/>
        <dbReference type="Rhea" id="RHEA-COMP:9663"/>
        <dbReference type="Rhea" id="RHEA-COMP:9680"/>
        <dbReference type="ChEBI" id="CHEBI:29985"/>
        <dbReference type="ChEBI" id="CHEBI:30616"/>
        <dbReference type="ChEBI" id="CHEBI:33019"/>
        <dbReference type="ChEBI" id="CHEBI:78442"/>
        <dbReference type="ChEBI" id="CHEBI:78520"/>
        <dbReference type="ChEBI" id="CHEBI:456215"/>
        <dbReference type="EC" id="6.1.1.17"/>
    </reaction>
</comment>
<keyword evidence="6 8" id="KW-0648">Protein biosynthesis</keyword>
<evidence type="ECO:0000256" key="7">
    <source>
        <dbReference type="ARBA" id="ARBA00023146"/>
    </source>
</evidence>
<evidence type="ECO:0000256" key="1">
    <source>
        <dbReference type="ARBA" id="ARBA00007894"/>
    </source>
</evidence>